<dbReference type="AlphaFoldDB" id="A0AA38UFM9"/>
<sequence>MRMSGEGSSDEKYRLALENMRYKACTRSDILFLNTLISSNAPGRPSARFEPWRSAPIIVGENKYKDEINRLGTLRFASENLQKLFRFYSDDVVSSVTGSTLKSTKSKKSVINSISEELQKVLWDLPTSAYDLNCPPLLDICFGLPVIIRHNVATELSITKGQKGFVYAWHTAKGDFGQDVLDTVFVLLDNPPNNVQIEKLPLNVVPISRRKTSGYVTLPDDTKIHITRNQVDILPGFAMTAHASQGQSLDSNAVDLNTLTDHHAWYTALSRSRSAEKTLILQGFDSTKITGGASGALRREYRELELLDEITKLRFDNVLPSTVCGTTRKLLIETFLQWKGSEHLPSHIHSSIKWSKSDPYVLEQELLPSWTTMDKKKFQESTQKSNIHLNTIPVQNLKSDQQLEQNSVSKSTAETKALACIPVTTIWSNNSCAFDAVFPILYQGWSENVSLSYGCYSILPSIIENFEKVQSKIVSLTEVRDSYRHSLAIRNPRRFTFGTYCAVTEVLEDLLRTSSPFIKCSLWCEQDHRPRRHPPSVRHCNIPEMRDLAPVSTGQWLHDNSPVTWSNVCHICNGPVIKKYDIQYAPPFIVFPCDGLPNMQISENVTMRLRVDSSASYLLKGIIYYSSIRQHFISRIVTAQGLVYQHDGMMNGGDPVLECTSLHGVDLNVCQDARLTSVVYRLA</sequence>
<evidence type="ECO:0000313" key="2">
    <source>
        <dbReference type="Proteomes" id="UP001163846"/>
    </source>
</evidence>
<accession>A0AA38UFM9</accession>
<name>A0AA38UFM9_9AGAR</name>
<keyword evidence="2" id="KW-1185">Reference proteome</keyword>
<dbReference type="SUPFAM" id="SSF52540">
    <property type="entry name" value="P-loop containing nucleoside triphosphate hydrolases"/>
    <property type="match status" value="1"/>
</dbReference>
<proteinExistence type="predicted"/>
<dbReference type="EMBL" id="MU806328">
    <property type="protein sequence ID" value="KAJ3836342.1"/>
    <property type="molecule type" value="Genomic_DNA"/>
</dbReference>
<evidence type="ECO:0008006" key="3">
    <source>
        <dbReference type="Google" id="ProtNLM"/>
    </source>
</evidence>
<reference evidence="1" key="1">
    <citation type="submission" date="2022-08" db="EMBL/GenBank/DDBJ databases">
        <authorList>
            <consortium name="DOE Joint Genome Institute"/>
            <person name="Min B."/>
            <person name="Riley R."/>
            <person name="Sierra-Patev S."/>
            <person name="Naranjo-Ortiz M."/>
            <person name="Looney B."/>
            <person name="Konkel Z."/>
            <person name="Slot J.C."/>
            <person name="Sakamoto Y."/>
            <person name="Steenwyk J.L."/>
            <person name="Rokas A."/>
            <person name="Carro J."/>
            <person name="Camarero S."/>
            <person name="Ferreira P."/>
            <person name="Molpeceres G."/>
            <person name="Ruiz-Duenas F.J."/>
            <person name="Serrano A."/>
            <person name="Henrissat B."/>
            <person name="Drula E."/>
            <person name="Hughes K.W."/>
            <person name="Mata J.L."/>
            <person name="Ishikawa N.K."/>
            <person name="Vargas-Isla R."/>
            <person name="Ushijima S."/>
            <person name="Smith C.A."/>
            <person name="Ahrendt S."/>
            <person name="Andreopoulos W."/>
            <person name="He G."/>
            <person name="Labutti K."/>
            <person name="Lipzen A."/>
            <person name="Ng V."/>
            <person name="Sandor L."/>
            <person name="Barry K."/>
            <person name="Martinez A.T."/>
            <person name="Xiao Y."/>
            <person name="Gibbons J.G."/>
            <person name="Terashima K."/>
            <person name="Hibbett D.S."/>
            <person name="Grigoriev I.V."/>
        </authorList>
    </citation>
    <scope>NUCLEOTIDE SEQUENCE</scope>
    <source>
        <strain evidence="1">TFB9207</strain>
    </source>
</reference>
<evidence type="ECO:0000313" key="1">
    <source>
        <dbReference type="EMBL" id="KAJ3836342.1"/>
    </source>
</evidence>
<dbReference type="InterPro" id="IPR027417">
    <property type="entry name" value="P-loop_NTPase"/>
</dbReference>
<comment type="caution">
    <text evidence="1">The sequence shown here is derived from an EMBL/GenBank/DDBJ whole genome shotgun (WGS) entry which is preliminary data.</text>
</comment>
<protein>
    <recommendedName>
        <fullName evidence="3">ATP-dependent DNA helicase</fullName>
    </recommendedName>
</protein>
<organism evidence="1 2">
    <name type="scientific">Lentinula raphanica</name>
    <dbReference type="NCBI Taxonomy" id="153919"/>
    <lineage>
        <taxon>Eukaryota</taxon>
        <taxon>Fungi</taxon>
        <taxon>Dikarya</taxon>
        <taxon>Basidiomycota</taxon>
        <taxon>Agaricomycotina</taxon>
        <taxon>Agaricomycetes</taxon>
        <taxon>Agaricomycetidae</taxon>
        <taxon>Agaricales</taxon>
        <taxon>Marasmiineae</taxon>
        <taxon>Omphalotaceae</taxon>
        <taxon>Lentinula</taxon>
    </lineage>
</organism>
<dbReference type="Proteomes" id="UP001163846">
    <property type="component" value="Unassembled WGS sequence"/>
</dbReference>
<gene>
    <name evidence="1" type="ORF">F5878DRAFT_541543</name>
</gene>